<keyword evidence="4" id="KW-1185">Reference proteome</keyword>
<evidence type="ECO:0000313" key="4">
    <source>
        <dbReference type="Proteomes" id="UP000017133"/>
    </source>
</evidence>
<comment type="caution">
    <text evidence="3">The sequence shown here is derived from an EMBL/GenBank/DDBJ whole genome shotgun (WGS) entry which is preliminary data.</text>
</comment>
<dbReference type="RefSeq" id="WP_021323720.1">
    <property type="nucleotide sequence ID" value="NZ_AXDT01000193.1"/>
</dbReference>
<reference evidence="3 4" key="1">
    <citation type="submission" date="2013-10" db="EMBL/GenBank/DDBJ databases">
        <title>Whole Genome Shotgun Sequence of Photorhabdus temperata J3.</title>
        <authorList>
            <person name="Park G.-S."/>
            <person name="Hong S.-J."/>
            <person name="Shin J.-H."/>
        </authorList>
    </citation>
    <scope>NUCLEOTIDE SEQUENCE [LARGE SCALE GENOMIC DNA]</scope>
    <source>
        <strain evidence="3 4">J3</strain>
    </source>
</reference>
<gene>
    <name evidence="3" type="ORF">O185_19260</name>
</gene>
<comment type="similarity">
    <text evidence="2">Belongs to the TacA antitoxin family.</text>
</comment>
<dbReference type="Gene3D" id="1.20.5.780">
    <property type="entry name" value="Single helix bin"/>
    <property type="match status" value="1"/>
</dbReference>
<name>U7QYF7_PHOTE</name>
<dbReference type="InterPro" id="IPR010985">
    <property type="entry name" value="Ribbon_hlx_hlx"/>
</dbReference>
<keyword evidence="1" id="KW-1277">Toxin-antitoxin system</keyword>
<proteinExistence type="inferred from homology"/>
<dbReference type="Pfam" id="PF08681">
    <property type="entry name" value="TacA1"/>
    <property type="match status" value="1"/>
</dbReference>
<dbReference type="PANTHER" id="PTHR35401:SF2">
    <property type="entry name" value="ABC-TYPE TRANSPORT SYSTEM"/>
    <property type="match status" value="1"/>
</dbReference>
<evidence type="ECO:0000256" key="2">
    <source>
        <dbReference type="ARBA" id="ARBA00049988"/>
    </source>
</evidence>
<dbReference type="SUPFAM" id="SSF47598">
    <property type="entry name" value="Ribbon-helix-helix"/>
    <property type="match status" value="1"/>
</dbReference>
<sequence length="88" mass="9947">MSEFINLQLKTRAKKTLERAASFEGRTVSNFILTSALAHAEKIIHEHEVMNLNNQDSEAFFNALAKPINYNNKLAAALAEHNQRVSHK</sequence>
<accession>U7QYF7</accession>
<dbReference type="InterPro" id="IPR014795">
    <property type="entry name" value="TacA_1-like"/>
</dbReference>
<organism evidence="3 4">
    <name type="scientific">Photorhabdus temperata J3</name>
    <dbReference type="NCBI Taxonomy" id="1389415"/>
    <lineage>
        <taxon>Bacteria</taxon>
        <taxon>Pseudomonadati</taxon>
        <taxon>Pseudomonadota</taxon>
        <taxon>Gammaproteobacteria</taxon>
        <taxon>Enterobacterales</taxon>
        <taxon>Morganellaceae</taxon>
        <taxon>Photorhabdus</taxon>
    </lineage>
</organism>
<dbReference type="PANTHER" id="PTHR35401">
    <property type="entry name" value="COPG FAMILY HELIX-TURN-HELIX PROTEIN-RELATED-RELATED"/>
    <property type="match status" value="1"/>
</dbReference>
<protein>
    <recommendedName>
        <fullName evidence="5">DUF1778 domain-containing protein</fullName>
    </recommendedName>
</protein>
<evidence type="ECO:0000313" key="3">
    <source>
        <dbReference type="EMBL" id="ERT11451.1"/>
    </source>
</evidence>
<evidence type="ECO:0000256" key="1">
    <source>
        <dbReference type="ARBA" id="ARBA00022649"/>
    </source>
</evidence>
<dbReference type="Proteomes" id="UP000017133">
    <property type="component" value="Unassembled WGS sequence"/>
</dbReference>
<dbReference type="PATRIC" id="fig|1389415.4.peg.3852"/>
<dbReference type="GO" id="GO:0006355">
    <property type="term" value="P:regulation of DNA-templated transcription"/>
    <property type="evidence" value="ECO:0007669"/>
    <property type="project" value="InterPro"/>
</dbReference>
<evidence type="ECO:0008006" key="5">
    <source>
        <dbReference type="Google" id="ProtNLM"/>
    </source>
</evidence>
<dbReference type="AlphaFoldDB" id="U7QYF7"/>
<dbReference type="EMBL" id="AXDT01000193">
    <property type="protein sequence ID" value="ERT11451.1"/>
    <property type="molecule type" value="Genomic_DNA"/>
</dbReference>